<sequence length="33" mass="3678">MVERSFHKRGDWVLSFIGIDEGGGFRVILGDLA</sequence>
<dbReference type="Proteomes" id="UP000008942">
    <property type="component" value="Unassembled WGS sequence"/>
</dbReference>
<proteinExistence type="predicted"/>
<evidence type="ECO:0000313" key="2">
    <source>
        <dbReference type="Proteomes" id="UP000008942"/>
    </source>
</evidence>
<organism evidence="1 2">
    <name type="scientific">Bartonella elizabethae Re6043vi</name>
    <dbReference type="NCBI Taxonomy" id="1094554"/>
    <lineage>
        <taxon>Bacteria</taxon>
        <taxon>Pseudomonadati</taxon>
        <taxon>Pseudomonadota</taxon>
        <taxon>Alphaproteobacteria</taxon>
        <taxon>Hyphomicrobiales</taxon>
        <taxon>Bartonellaceae</taxon>
        <taxon>Bartonella</taxon>
    </lineage>
</organism>
<keyword evidence="2" id="KW-1185">Reference proteome</keyword>
<protein>
    <submittedName>
        <fullName evidence="1">Uncharacterized protein</fullName>
    </submittedName>
</protein>
<name>A0ABN0GJY8_BAREL</name>
<gene>
    <name evidence="1" type="ORF">MCU_01344</name>
</gene>
<evidence type="ECO:0000313" key="1">
    <source>
        <dbReference type="EMBL" id="EJF82703.1"/>
    </source>
</evidence>
<comment type="caution">
    <text evidence="1">The sequence shown here is derived from an EMBL/GenBank/DDBJ whole genome shotgun (WGS) entry which is preliminary data.</text>
</comment>
<accession>A0ABN0GJY8</accession>
<dbReference type="EMBL" id="AILW01000013">
    <property type="protein sequence ID" value="EJF82703.1"/>
    <property type="molecule type" value="Genomic_DNA"/>
</dbReference>
<reference evidence="1 2" key="1">
    <citation type="submission" date="2012-03" db="EMBL/GenBank/DDBJ databases">
        <title>The Genome Sequence of Bartonella elizabethae Re6043vi.</title>
        <authorList>
            <consortium name="The Broad Institute Genome Sequencing Platform"/>
            <consortium name="The Broad Institute Genome Sequencing Center for Infectious Disease"/>
            <person name="Feldgarden M."/>
            <person name="Kirby J."/>
            <person name="Kosoy M."/>
            <person name="Birtles R."/>
            <person name="Probert W.S."/>
            <person name="Chiaraviglio L."/>
            <person name="Young S.K."/>
            <person name="Zeng Q."/>
            <person name="Gargeya S."/>
            <person name="Fitzgerald M."/>
            <person name="Haas B."/>
            <person name="Abouelleil A."/>
            <person name="Alvarado L."/>
            <person name="Arachchi H.M."/>
            <person name="Berlin A."/>
            <person name="Chapman S.B."/>
            <person name="Gearin G."/>
            <person name="Goldberg J."/>
            <person name="Griggs A."/>
            <person name="Gujja S."/>
            <person name="Hansen M."/>
            <person name="Heiman D."/>
            <person name="Howarth C."/>
            <person name="Larimer J."/>
            <person name="Lui A."/>
            <person name="MacDonald P.J.P."/>
            <person name="McCowen C."/>
            <person name="Montmayeur A."/>
            <person name="Murphy C."/>
            <person name="Neiman D."/>
            <person name="Pearson M."/>
            <person name="Priest M."/>
            <person name="Roberts A."/>
            <person name="Saif S."/>
            <person name="Shea T."/>
            <person name="Sisk P."/>
            <person name="Stolte C."/>
            <person name="Sykes S."/>
            <person name="Wortman J."/>
            <person name="Nusbaum C."/>
            <person name="Birren B."/>
        </authorList>
    </citation>
    <scope>NUCLEOTIDE SEQUENCE [LARGE SCALE GENOMIC DNA]</scope>
    <source>
        <strain evidence="1 2">Re6043vi</strain>
    </source>
</reference>